<dbReference type="GO" id="GO:0031509">
    <property type="term" value="P:subtelomeric heterochromatin formation"/>
    <property type="evidence" value="ECO:0007669"/>
    <property type="project" value="TreeGrafter"/>
</dbReference>
<evidence type="ECO:0000256" key="2">
    <source>
        <dbReference type="ARBA" id="ARBA00023242"/>
    </source>
</evidence>
<dbReference type="Pfam" id="PF02791">
    <property type="entry name" value="DDT"/>
    <property type="match status" value="1"/>
</dbReference>
<feature type="compositionally biased region" description="Low complexity" evidence="4">
    <location>
        <begin position="927"/>
        <end position="938"/>
    </location>
</feature>
<dbReference type="PROSITE" id="PS50827">
    <property type="entry name" value="DDT"/>
    <property type="match status" value="1"/>
</dbReference>
<evidence type="ECO:0000256" key="4">
    <source>
        <dbReference type="SAM" id="MobiDB-lite"/>
    </source>
</evidence>
<feature type="domain" description="WAC" evidence="6">
    <location>
        <begin position="28"/>
        <end position="137"/>
    </location>
</feature>
<feature type="region of interest" description="Disordered" evidence="4">
    <location>
        <begin position="905"/>
        <end position="996"/>
    </location>
</feature>
<dbReference type="PROSITE" id="PS51136">
    <property type="entry name" value="WAC"/>
    <property type="match status" value="1"/>
</dbReference>
<gene>
    <name evidence="7" type="ORF">FDP41_003088</name>
</gene>
<reference evidence="7 8" key="1">
    <citation type="journal article" date="2019" name="Sci. Rep.">
        <title>Nanopore sequencing improves the draft genome of the human pathogenic amoeba Naegleria fowleri.</title>
        <authorList>
            <person name="Liechti N."/>
            <person name="Schurch N."/>
            <person name="Bruggmann R."/>
            <person name="Wittwer M."/>
        </authorList>
    </citation>
    <scope>NUCLEOTIDE SEQUENCE [LARGE SCALE GENOMIC DNA]</scope>
    <source>
        <strain evidence="7 8">ATCC 30894</strain>
    </source>
</reference>
<dbReference type="OrthoDB" id="332390at2759"/>
<evidence type="ECO:0000259" key="5">
    <source>
        <dbReference type="PROSITE" id="PS50827"/>
    </source>
</evidence>
<evidence type="ECO:0000259" key="6">
    <source>
        <dbReference type="PROSITE" id="PS51136"/>
    </source>
</evidence>
<proteinExistence type="predicted"/>
<comment type="caution">
    <text evidence="7">The sequence shown here is derived from an EMBL/GenBank/DDBJ whole genome shotgun (WGS) entry which is preliminary data.</text>
</comment>
<feature type="compositionally biased region" description="Polar residues" evidence="4">
    <location>
        <begin position="603"/>
        <end position="641"/>
    </location>
</feature>
<organism evidence="7 8">
    <name type="scientific">Naegleria fowleri</name>
    <name type="common">Brain eating amoeba</name>
    <dbReference type="NCBI Taxonomy" id="5763"/>
    <lineage>
        <taxon>Eukaryota</taxon>
        <taxon>Discoba</taxon>
        <taxon>Heterolobosea</taxon>
        <taxon>Tetramitia</taxon>
        <taxon>Eutetramitia</taxon>
        <taxon>Vahlkampfiidae</taxon>
        <taxon>Naegleria</taxon>
    </lineage>
</organism>
<dbReference type="Proteomes" id="UP000444721">
    <property type="component" value="Unassembled WGS sequence"/>
</dbReference>
<feature type="region of interest" description="Disordered" evidence="4">
    <location>
        <begin position="551"/>
        <end position="658"/>
    </location>
</feature>
<evidence type="ECO:0000256" key="1">
    <source>
        <dbReference type="ARBA" id="ARBA00004123"/>
    </source>
</evidence>
<feature type="region of interest" description="Disordered" evidence="4">
    <location>
        <begin position="751"/>
        <end position="782"/>
    </location>
</feature>
<evidence type="ECO:0000313" key="8">
    <source>
        <dbReference type="Proteomes" id="UP000444721"/>
    </source>
</evidence>
<sequence length="1045" mass="120854">MPLFGTPKKPLQKRGFGQALEKGWPGNKPIYHLAITNEVFDDYEEYVNRAIMYKLQIWSCQYSGKDNMTYEQALECEKEQKIKHLFKFYPRYILRHICYMIHHCKRGETVQDLVQRISKFFEYNFVEGEELFCELDTTISVVLRRILLKKAKYYVEDPNFPPFSTPLYITDAEQHQIEVFHQTKAQEHYYDYDPSNIGFGTQGKLYEVEILSNNSPFENRVIVVYYSVLLRKQISLVESPEKLTQWIMENTFYDESSGCIRLKQEFVDYFKLEPHQSRTDKIPTFQKNLEEEMEDITKFKKGLVRSVNDLKYHHVDKFGKVMTDIKEIEQSLRATSSSSFEPSQSNNVSQKNHVHIGMNGTEPKNVQPAVNPLLLPKEDGTILDEYITSRSKTKSDSNFPKPHYDYVLTHVESIPEALNVFNFLNVFRAPLKILPFTFDEFQHSLECKSENNPLLRSILSAMLLFLFFDKGANKQDVNRSIYKMKKLYNQVRTKDQRIINLPSRKQVINREATVYISQVMPIILLREYWRAFMSHEMIDIPEEEFMTNTATKESNGTTEASVEDSTTINQTTPIEEGIKQSETNTQNESAHIPTNKVEESNQEPHPSEQQIDSAATVESTTPASTITSNPTTNLPESTPSNHIHENNHTNVKEEKTDDATNIKQETTDEQKPVAKPPNLIVTVMKFIKDDNYHNESEINFFTHLESNAKVYILSKLTEQCIQSATIREYIDEGIERMRLLKRQRNIENNEDIEKQKEEASKQEADESSNNNNRRFTSEEVRTRKVEREKNYQTLVNQHVIRAKHLGFDRFFNRYWFFPSFTGVLFVEPCSPFRDFSNSSAEDPVDTRPWGYYSSKKEIEKLIAVLDSGGFREKKLLNSLQKNKEEIFKQVELRCSVVSKFSSSTEASAATSDNAMKDEEAPAAPSLTDTTTNTSTISNDTEEPVENKMAVDADSTDSPSSKKRKHMDDSQSDTSEISSNSAQPNTKKTKTEQTLSEQAKNIKVFIPSPQSFAPDAFLHYKNTLEEIIPQDSECFIVETEEDEEDE</sequence>
<dbReference type="VEuPathDB" id="AmoebaDB:FDP41_003088"/>
<keyword evidence="8" id="KW-1185">Reference proteome</keyword>
<dbReference type="GO" id="GO:0000785">
    <property type="term" value="C:chromatin"/>
    <property type="evidence" value="ECO:0007669"/>
    <property type="project" value="UniProtKB-ARBA"/>
</dbReference>
<evidence type="ECO:0000313" key="7">
    <source>
        <dbReference type="EMBL" id="KAF0977766.1"/>
    </source>
</evidence>
<feature type="compositionally biased region" description="Basic and acidic residues" evidence="4">
    <location>
        <begin position="751"/>
        <end position="764"/>
    </location>
</feature>
<dbReference type="VEuPathDB" id="AmoebaDB:NF0031080"/>
<dbReference type="RefSeq" id="XP_044562479.1">
    <property type="nucleotide sequence ID" value="XM_044706353.1"/>
</dbReference>
<dbReference type="InterPro" id="IPR028941">
    <property type="entry name" value="WHIM2_dom"/>
</dbReference>
<dbReference type="InterPro" id="IPR013136">
    <property type="entry name" value="WSTF_Acf1_Cbp146"/>
</dbReference>
<dbReference type="GeneID" id="68110306"/>
<dbReference type="Pfam" id="PF10537">
    <property type="entry name" value="WAC_Acf1_DNA_bd"/>
    <property type="match status" value="1"/>
</dbReference>
<dbReference type="PANTHER" id="PTHR32075">
    <property type="entry name" value="ISWI CHROMATIN-REMODELING COMPLEX SUBUNIT YPL216W-RELATED"/>
    <property type="match status" value="1"/>
</dbReference>
<accession>A0A6A5BRK1</accession>
<feature type="domain" description="DDT" evidence="5">
    <location>
        <begin position="411"/>
        <end position="472"/>
    </location>
</feature>
<comment type="subcellular location">
    <subcellularLocation>
        <location evidence="1 3">Nucleus</location>
    </subcellularLocation>
</comment>
<dbReference type="PANTHER" id="PTHR32075:SF6">
    <property type="entry name" value="ISWI CHROMATIN-REMODELING COMPLEX SUBUNIT YPL216W-RELATED"/>
    <property type="match status" value="1"/>
</dbReference>
<dbReference type="EMBL" id="VFQX01000033">
    <property type="protein sequence ID" value="KAF0977766.1"/>
    <property type="molecule type" value="Genomic_DNA"/>
</dbReference>
<dbReference type="VEuPathDB" id="AmoebaDB:NfTy_058850"/>
<feature type="compositionally biased region" description="Polar residues" evidence="4">
    <location>
        <begin position="971"/>
        <end position="996"/>
    </location>
</feature>
<protein>
    <recommendedName>
        <fullName evidence="9">WAC domain-containing protein</fullName>
    </recommendedName>
</protein>
<dbReference type="Pfam" id="PF15613">
    <property type="entry name" value="WSD"/>
    <property type="match status" value="1"/>
</dbReference>
<evidence type="ECO:0000256" key="3">
    <source>
        <dbReference type="PROSITE-ProRule" id="PRU00475"/>
    </source>
</evidence>
<keyword evidence="2 3" id="KW-0539">Nucleus</keyword>
<feature type="compositionally biased region" description="Polar residues" evidence="4">
    <location>
        <begin position="551"/>
        <end position="573"/>
    </location>
</feature>
<feature type="compositionally biased region" description="Basic and acidic residues" evidence="4">
    <location>
        <begin position="642"/>
        <end position="658"/>
    </location>
</feature>
<feature type="compositionally biased region" description="Polar residues" evidence="4">
    <location>
        <begin position="580"/>
        <end position="589"/>
    </location>
</feature>
<dbReference type="GO" id="GO:0000781">
    <property type="term" value="C:chromosome, telomeric region"/>
    <property type="evidence" value="ECO:0007669"/>
    <property type="project" value="GOC"/>
</dbReference>
<dbReference type="AlphaFoldDB" id="A0A6A5BRK1"/>
<dbReference type="GO" id="GO:0005634">
    <property type="term" value="C:nucleus"/>
    <property type="evidence" value="ECO:0007669"/>
    <property type="project" value="UniProtKB-SubCell"/>
</dbReference>
<dbReference type="VEuPathDB" id="AmoebaDB:NF0031070"/>
<name>A0A6A5BRK1_NAEFO</name>
<dbReference type="InterPro" id="IPR018501">
    <property type="entry name" value="DDT_dom"/>
</dbReference>
<evidence type="ECO:0008006" key="9">
    <source>
        <dbReference type="Google" id="ProtNLM"/>
    </source>
</evidence>